<dbReference type="EMBL" id="GBXM01041476">
    <property type="protein sequence ID" value="JAH67101.1"/>
    <property type="molecule type" value="Transcribed_RNA"/>
</dbReference>
<name>A0A0E9UMW8_ANGAN</name>
<reference evidence="1" key="2">
    <citation type="journal article" date="2015" name="Fish Shellfish Immunol.">
        <title>Early steps in the European eel (Anguilla anguilla)-Vibrio vulnificus interaction in the gills: Role of the RtxA13 toxin.</title>
        <authorList>
            <person name="Callol A."/>
            <person name="Pajuelo D."/>
            <person name="Ebbesson L."/>
            <person name="Teles M."/>
            <person name="MacKenzie S."/>
            <person name="Amaro C."/>
        </authorList>
    </citation>
    <scope>NUCLEOTIDE SEQUENCE</scope>
</reference>
<proteinExistence type="predicted"/>
<dbReference type="AlphaFoldDB" id="A0A0E9UMW8"/>
<sequence length="22" mass="2702">MEYSFENRTVFIPLTFFNVLFS</sequence>
<protein>
    <submittedName>
        <fullName evidence="1">Uncharacterized protein</fullName>
    </submittedName>
</protein>
<organism evidence="1">
    <name type="scientific">Anguilla anguilla</name>
    <name type="common">European freshwater eel</name>
    <name type="synonym">Muraena anguilla</name>
    <dbReference type="NCBI Taxonomy" id="7936"/>
    <lineage>
        <taxon>Eukaryota</taxon>
        <taxon>Metazoa</taxon>
        <taxon>Chordata</taxon>
        <taxon>Craniata</taxon>
        <taxon>Vertebrata</taxon>
        <taxon>Euteleostomi</taxon>
        <taxon>Actinopterygii</taxon>
        <taxon>Neopterygii</taxon>
        <taxon>Teleostei</taxon>
        <taxon>Anguilliformes</taxon>
        <taxon>Anguillidae</taxon>
        <taxon>Anguilla</taxon>
    </lineage>
</organism>
<reference evidence="1" key="1">
    <citation type="submission" date="2014-11" db="EMBL/GenBank/DDBJ databases">
        <authorList>
            <person name="Amaro Gonzalez C."/>
        </authorList>
    </citation>
    <scope>NUCLEOTIDE SEQUENCE</scope>
</reference>
<accession>A0A0E9UMW8</accession>
<evidence type="ECO:0000313" key="1">
    <source>
        <dbReference type="EMBL" id="JAH67101.1"/>
    </source>
</evidence>